<protein>
    <recommendedName>
        <fullName evidence="6">7,8-dihydroneopterin aldolase</fullName>
        <ecNumber evidence="6">4.1.2.25</ecNumber>
    </recommendedName>
</protein>
<reference evidence="8" key="1">
    <citation type="submission" date="2020-10" db="EMBL/GenBank/DDBJ databases">
        <authorList>
            <person name="Gilroy R."/>
        </authorList>
    </citation>
    <scope>NUCLEOTIDE SEQUENCE</scope>
    <source>
        <strain evidence="8">B1-15692</strain>
    </source>
</reference>
<evidence type="ECO:0000256" key="4">
    <source>
        <dbReference type="ARBA" id="ARBA00022909"/>
    </source>
</evidence>
<evidence type="ECO:0000256" key="6">
    <source>
        <dbReference type="RuleBase" id="RU362079"/>
    </source>
</evidence>
<evidence type="ECO:0000256" key="2">
    <source>
        <dbReference type="ARBA" id="ARBA00005013"/>
    </source>
</evidence>
<gene>
    <name evidence="8" type="primary">folB</name>
    <name evidence="8" type="ORF">IAB99_05685</name>
</gene>
<evidence type="ECO:0000313" key="8">
    <source>
        <dbReference type="EMBL" id="MBO8467239.1"/>
    </source>
</evidence>
<name>A0A9D9NBL1_9BACT</name>
<dbReference type="GO" id="GO:0004150">
    <property type="term" value="F:dihydroneopterin aldolase activity"/>
    <property type="evidence" value="ECO:0007669"/>
    <property type="project" value="UniProtKB-UniRule"/>
</dbReference>
<reference evidence="8" key="2">
    <citation type="journal article" date="2021" name="PeerJ">
        <title>Extensive microbial diversity within the chicken gut microbiome revealed by metagenomics and culture.</title>
        <authorList>
            <person name="Gilroy R."/>
            <person name="Ravi A."/>
            <person name="Getino M."/>
            <person name="Pursley I."/>
            <person name="Horton D.L."/>
            <person name="Alikhan N.F."/>
            <person name="Baker D."/>
            <person name="Gharbi K."/>
            <person name="Hall N."/>
            <person name="Watson M."/>
            <person name="Adriaenssens E.M."/>
            <person name="Foster-Nyarko E."/>
            <person name="Jarju S."/>
            <person name="Secka A."/>
            <person name="Antonio M."/>
            <person name="Oren A."/>
            <person name="Chaudhuri R.R."/>
            <person name="La Ragione R."/>
            <person name="Hildebrand F."/>
            <person name="Pallen M.J."/>
        </authorList>
    </citation>
    <scope>NUCLEOTIDE SEQUENCE</scope>
    <source>
        <strain evidence="8">B1-15692</strain>
    </source>
</reference>
<dbReference type="InterPro" id="IPR043133">
    <property type="entry name" value="GTP-CH-I_C/QueF"/>
</dbReference>
<dbReference type="EMBL" id="JADIMH010000032">
    <property type="protein sequence ID" value="MBO8467239.1"/>
    <property type="molecule type" value="Genomic_DNA"/>
</dbReference>
<comment type="similarity">
    <text evidence="3 6">Belongs to the DHNA family.</text>
</comment>
<dbReference type="GO" id="GO:0046656">
    <property type="term" value="P:folic acid biosynthetic process"/>
    <property type="evidence" value="ECO:0007669"/>
    <property type="project" value="UniProtKB-UniRule"/>
</dbReference>
<dbReference type="PANTHER" id="PTHR42844">
    <property type="entry name" value="DIHYDRONEOPTERIN ALDOLASE 1-RELATED"/>
    <property type="match status" value="1"/>
</dbReference>
<comment type="catalytic activity">
    <reaction evidence="1 6">
        <text>7,8-dihydroneopterin = 6-hydroxymethyl-7,8-dihydropterin + glycolaldehyde</text>
        <dbReference type="Rhea" id="RHEA:10540"/>
        <dbReference type="ChEBI" id="CHEBI:17001"/>
        <dbReference type="ChEBI" id="CHEBI:17071"/>
        <dbReference type="ChEBI" id="CHEBI:44841"/>
        <dbReference type="EC" id="4.1.2.25"/>
    </reaction>
</comment>
<evidence type="ECO:0000256" key="1">
    <source>
        <dbReference type="ARBA" id="ARBA00001353"/>
    </source>
</evidence>
<comment type="function">
    <text evidence="6">Catalyzes the conversion of 7,8-dihydroneopterin to 6-hydroxymethyl-7,8-dihydropterin.</text>
</comment>
<organism evidence="8 9">
    <name type="scientific">Candidatus Cryptobacteroides faecipullorum</name>
    <dbReference type="NCBI Taxonomy" id="2840764"/>
    <lineage>
        <taxon>Bacteria</taxon>
        <taxon>Pseudomonadati</taxon>
        <taxon>Bacteroidota</taxon>
        <taxon>Bacteroidia</taxon>
        <taxon>Bacteroidales</taxon>
        <taxon>Candidatus Cryptobacteroides</taxon>
    </lineage>
</organism>
<dbReference type="InterPro" id="IPR006157">
    <property type="entry name" value="FolB_dom"/>
</dbReference>
<dbReference type="NCBIfam" id="TIGR00525">
    <property type="entry name" value="folB"/>
    <property type="match status" value="1"/>
</dbReference>
<dbReference type="AlphaFoldDB" id="A0A9D9NBL1"/>
<dbReference type="NCBIfam" id="TIGR00526">
    <property type="entry name" value="folB_dom"/>
    <property type="match status" value="1"/>
</dbReference>
<dbReference type="SUPFAM" id="SSF55620">
    <property type="entry name" value="Tetrahydrobiopterin biosynthesis enzymes-like"/>
    <property type="match status" value="1"/>
</dbReference>
<evidence type="ECO:0000259" key="7">
    <source>
        <dbReference type="SMART" id="SM00905"/>
    </source>
</evidence>
<evidence type="ECO:0000313" key="9">
    <source>
        <dbReference type="Proteomes" id="UP000823660"/>
    </source>
</evidence>
<keyword evidence="4 6" id="KW-0289">Folate biosynthesis</keyword>
<dbReference type="Proteomes" id="UP000823660">
    <property type="component" value="Unassembled WGS sequence"/>
</dbReference>
<dbReference type="GO" id="GO:0046654">
    <property type="term" value="P:tetrahydrofolate biosynthetic process"/>
    <property type="evidence" value="ECO:0007669"/>
    <property type="project" value="UniProtKB-UniRule"/>
</dbReference>
<comment type="pathway">
    <text evidence="2 6">Cofactor biosynthesis; tetrahydrofolate biosynthesis; 2-amino-4-hydroxy-6-hydroxymethyl-7,8-dihydropteridine diphosphate from 7,8-dihydroneopterin triphosphate: step 3/4.</text>
</comment>
<sequence>MGILELEGMEFYACHGCLEREKDFPNLFVVDFRAETDMSQAAESDRLEDTVDYGKIYDIVADVMNGEHAGLIEHLAGKIIKNISARFPGLENFSVRVSKRRPPVNGVAAWSRVTLHHKD</sequence>
<dbReference type="GO" id="GO:0005737">
    <property type="term" value="C:cytoplasm"/>
    <property type="evidence" value="ECO:0007669"/>
    <property type="project" value="TreeGrafter"/>
</dbReference>
<proteinExistence type="inferred from homology"/>
<dbReference type="Pfam" id="PF02152">
    <property type="entry name" value="FolB"/>
    <property type="match status" value="1"/>
</dbReference>
<accession>A0A9D9NBL1</accession>
<dbReference type="Gene3D" id="3.30.1130.10">
    <property type="match status" value="1"/>
</dbReference>
<evidence type="ECO:0000256" key="5">
    <source>
        <dbReference type="ARBA" id="ARBA00023239"/>
    </source>
</evidence>
<dbReference type="EC" id="4.1.2.25" evidence="6"/>
<evidence type="ECO:0000256" key="3">
    <source>
        <dbReference type="ARBA" id="ARBA00005708"/>
    </source>
</evidence>
<comment type="caution">
    <text evidence="8">The sequence shown here is derived from an EMBL/GenBank/DDBJ whole genome shotgun (WGS) entry which is preliminary data.</text>
</comment>
<dbReference type="PANTHER" id="PTHR42844:SF1">
    <property type="entry name" value="DIHYDRONEOPTERIN ALDOLASE 1-RELATED"/>
    <property type="match status" value="1"/>
</dbReference>
<keyword evidence="5 6" id="KW-0456">Lyase</keyword>
<feature type="domain" description="Dihydroneopterin aldolase/epimerase" evidence="7">
    <location>
        <begin position="4"/>
        <end position="117"/>
    </location>
</feature>
<dbReference type="InterPro" id="IPR006156">
    <property type="entry name" value="Dihydroneopterin_aldolase"/>
</dbReference>
<dbReference type="SMART" id="SM00905">
    <property type="entry name" value="FolB"/>
    <property type="match status" value="1"/>
</dbReference>